<keyword evidence="3" id="KW-1133">Transmembrane helix</keyword>
<keyword evidence="5" id="KW-1185">Reference proteome</keyword>
<dbReference type="InterPro" id="IPR015915">
    <property type="entry name" value="Kelch-typ_b-propeller"/>
</dbReference>
<name>A0A397SVW8_9GLOM</name>
<evidence type="ECO:0000256" key="1">
    <source>
        <dbReference type="ARBA" id="ARBA00022441"/>
    </source>
</evidence>
<evidence type="ECO:0000256" key="2">
    <source>
        <dbReference type="ARBA" id="ARBA00022737"/>
    </source>
</evidence>
<feature type="transmembrane region" description="Helical" evidence="3">
    <location>
        <begin position="382"/>
        <end position="405"/>
    </location>
</feature>
<accession>A0A397SVW8</accession>
<dbReference type="SUPFAM" id="SSF117281">
    <property type="entry name" value="Kelch motif"/>
    <property type="match status" value="1"/>
</dbReference>
<keyword evidence="2" id="KW-0677">Repeat</keyword>
<evidence type="ECO:0000256" key="3">
    <source>
        <dbReference type="SAM" id="Phobius"/>
    </source>
</evidence>
<gene>
    <name evidence="4" type="ORF">C1645_778152</name>
</gene>
<dbReference type="OrthoDB" id="10251809at2759"/>
<sequence>MIFLGNLIYIAIGILFQIEITKTFFFGGEHTTTFINDKLYIIGNDAASKRELILYLDVSVSFDTNELKWNDLTNIIKNNIVPPNLDSASIKGGENNNTLFLIGGVSELNTTAPGFTSMAPVYAFDTQSNSWSIPQLVGIPPTEITGISNIVPTVDYNGLVYLFGGLTFFDATVVNDLFILNTINFSLKKASSINAPSARIDYGVVFLPNKKIIYMGGTDGFQTKFAPETVYLYDTINDIWTTKTTYGLIPGNRDSFTTVLGLDGQRVILFGGNAVESDNSIHVLDINNFFWYVPKVSGKIPSSRFNHKAVIIDKYMVVTFGNGYTQANESDILLLDISNNDEYVWTTSFDLNNKNDTTFSTPSASTPSVSNPSGSRSLPQSAIIGIVIGSILVLIILTALTIYLFKLRKFKLGERTKDIPHAIEVVH</sequence>
<evidence type="ECO:0008006" key="6">
    <source>
        <dbReference type="Google" id="ProtNLM"/>
    </source>
</evidence>
<proteinExistence type="predicted"/>
<dbReference type="AlphaFoldDB" id="A0A397SVW8"/>
<evidence type="ECO:0000313" key="4">
    <source>
        <dbReference type="EMBL" id="RIA87041.1"/>
    </source>
</evidence>
<keyword evidence="1" id="KW-0880">Kelch repeat</keyword>
<keyword evidence="3" id="KW-0812">Transmembrane</keyword>
<dbReference type="PANTHER" id="PTHR46093">
    <property type="entry name" value="ACYL-COA-BINDING DOMAIN-CONTAINING PROTEIN 5"/>
    <property type="match status" value="1"/>
</dbReference>
<dbReference type="Gene3D" id="2.120.10.80">
    <property type="entry name" value="Kelch-type beta propeller"/>
    <property type="match status" value="2"/>
</dbReference>
<organism evidence="4 5">
    <name type="scientific">Glomus cerebriforme</name>
    <dbReference type="NCBI Taxonomy" id="658196"/>
    <lineage>
        <taxon>Eukaryota</taxon>
        <taxon>Fungi</taxon>
        <taxon>Fungi incertae sedis</taxon>
        <taxon>Mucoromycota</taxon>
        <taxon>Glomeromycotina</taxon>
        <taxon>Glomeromycetes</taxon>
        <taxon>Glomerales</taxon>
        <taxon>Glomeraceae</taxon>
        <taxon>Glomus</taxon>
    </lineage>
</organism>
<dbReference type="Proteomes" id="UP000265703">
    <property type="component" value="Unassembled WGS sequence"/>
</dbReference>
<comment type="caution">
    <text evidence="4">The sequence shown here is derived from an EMBL/GenBank/DDBJ whole genome shotgun (WGS) entry which is preliminary data.</text>
</comment>
<dbReference type="PANTHER" id="PTHR46093:SF18">
    <property type="entry name" value="FIBRONECTIN TYPE-III DOMAIN-CONTAINING PROTEIN"/>
    <property type="match status" value="1"/>
</dbReference>
<keyword evidence="3" id="KW-0472">Membrane</keyword>
<dbReference type="EMBL" id="QKYT01000329">
    <property type="protein sequence ID" value="RIA87041.1"/>
    <property type="molecule type" value="Genomic_DNA"/>
</dbReference>
<dbReference type="Pfam" id="PF24681">
    <property type="entry name" value="Kelch_KLHDC2_KLHL20_DRC7"/>
    <property type="match status" value="1"/>
</dbReference>
<reference evidence="4 5" key="1">
    <citation type="submission" date="2018-06" db="EMBL/GenBank/DDBJ databases">
        <title>Comparative genomics reveals the genomic features of Rhizophagus irregularis, R. cerebriforme, R. diaphanum and Gigaspora rosea, and their symbiotic lifestyle signature.</title>
        <authorList>
            <person name="Morin E."/>
            <person name="San Clemente H."/>
            <person name="Chen E.C.H."/>
            <person name="De La Providencia I."/>
            <person name="Hainaut M."/>
            <person name="Kuo A."/>
            <person name="Kohler A."/>
            <person name="Murat C."/>
            <person name="Tang N."/>
            <person name="Roy S."/>
            <person name="Loubradou J."/>
            <person name="Henrissat B."/>
            <person name="Grigoriev I.V."/>
            <person name="Corradi N."/>
            <person name="Roux C."/>
            <person name="Martin F.M."/>
        </authorList>
    </citation>
    <scope>NUCLEOTIDE SEQUENCE [LARGE SCALE GENOMIC DNA]</scope>
    <source>
        <strain evidence="4 5">DAOM 227022</strain>
    </source>
</reference>
<protein>
    <recommendedName>
        <fullName evidence="6">Galactose oxidase</fullName>
    </recommendedName>
</protein>
<evidence type="ECO:0000313" key="5">
    <source>
        <dbReference type="Proteomes" id="UP000265703"/>
    </source>
</evidence>